<dbReference type="InterPro" id="IPR005162">
    <property type="entry name" value="Retrotrans_gag_dom"/>
</dbReference>
<dbReference type="Pfam" id="PF00098">
    <property type="entry name" value="zf-CCHC"/>
    <property type="match status" value="1"/>
</dbReference>
<feature type="domain" description="CCHC-type" evidence="3">
    <location>
        <begin position="327"/>
        <end position="341"/>
    </location>
</feature>
<dbReference type="PANTHER" id="PTHR15503:SF45">
    <property type="entry name" value="RNA-DIRECTED DNA POLYMERASE HOMOLOG"/>
    <property type="match status" value="1"/>
</dbReference>
<dbReference type="Pfam" id="PF08284">
    <property type="entry name" value="RVP_2"/>
    <property type="match status" value="1"/>
</dbReference>
<keyword evidence="1" id="KW-0862">Zinc</keyword>
<dbReference type="SMART" id="SM00343">
    <property type="entry name" value="ZnF_C2HC"/>
    <property type="match status" value="2"/>
</dbReference>
<dbReference type="EMBL" id="JBJKBG010000002">
    <property type="protein sequence ID" value="KAL3748827.1"/>
    <property type="molecule type" value="Genomic_DNA"/>
</dbReference>
<dbReference type="InterPro" id="IPR036875">
    <property type="entry name" value="Znf_CCHC_sf"/>
</dbReference>
<dbReference type="PANTHER" id="PTHR15503">
    <property type="entry name" value="LDOC1 RELATED"/>
    <property type="match status" value="1"/>
</dbReference>
<dbReference type="GO" id="GO:0008270">
    <property type="term" value="F:zinc ion binding"/>
    <property type="evidence" value="ECO:0007669"/>
    <property type="project" value="UniProtKB-KW"/>
</dbReference>
<name>A0ABD3LBM1_EUCGL</name>
<evidence type="ECO:0000313" key="5">
    <source>
        <dbReference type="Proteomes" id="UP001634007"/>
    </source>
</evidence>
<feature type="domain" description="CCHC-type" evidence="3">
    <location>
        <begin position="353"/>
        <end position="366"/>
    </location>
</feature>
<keyword evidence="1" id="KW-0479">Metal-binding</keyword>
<organism evidence="4 5">
    <name type="scientific">Eucalyptus globulus</name>
    <name type="common">Tasmanian blue gum</name>
    <dbReference type="NCBI Taxonomy" id="34317"/>
    <lineage>
        <taxon>Eukaryota</taxon>
        <taxon>Viridiplantae</taxon>
        <taxon>Streptophyta</taxon>
        <taxon>Embryophyta</taxon>
        <taxon>Tracheophyta</taxon>
        <taxon>Spermatophyta</taxon>
        <taxon>Magnoliopsida</taxon>
        <taxon>eudicotyledons</taxon>
        <taxon>Gunneridae</taxon>
        <taxon>Pentapetalae</taxon>
        <taxon>rosids</taxon>
        <taxon>malvids</taxon>
        <taxon>Myrtales</taxon>
        <taxon>Myrtaceae</taxon>
        <taxon>Myrtoideae</taxon>
        <taxon>Eucalypteae</taxon>
        <taxon>Eucalyptus</taxon>
    </lineage>
</organism>
<dbReference type="SUPFAM" id="SSF57756">
    <property type="entry name" value="Retrovirus zinc finger-like domains"/>
    <property type="match status" value="1"/>
</dbReference>
<dbReference type="Gene3D" id="2.40.70.10">
    <property type="entry name" value="Acid Proteases"/>
    <property type="match status" value="1"/>
</dbReference>
<evidence type="ECO:0000256" key="2">
    <source>
        <dbReference type="SAM" id="MobiDB-lite"/>
    </source>
</evidence>
<dbReference type="AlphaFoldDB" id="A0ABD3LBM1"/>
<dbReference type="SUPFAM" id="SSF50630">
    <property type="entry name" value="Acid proteases"/>
    <property type="match status" value="1"/>
</dbReference>
<proteinExistence type="predicted"/>
<dbReference type="Gene3D" id="4.10.60.10">
    <property type="entry name" value="Zinc finger, CCHC-type"/>
    <property type="match status" value="1"/>
</dbReference>
<evidence type="ECO:0000313" key="4">
    <source>
        <dbReference type="EMBL" id="KAL3748827.1"/>
    </source>
</evidence>
<feature type="compositionally biased region" description="Basic and acidic residues" evidence="2">
    <location>
        <begin position="39"/>
        <end position="66"/>
    </location>
</feature>
<dbReference type="InterPro" id="IPR021109">
    <property type="entry name" value="Peptidase_aspartic_dom_sf"/>
</dbReference>
<keyword evidence="1" id="KW-0863">Zinc-finger</keyword>
<comment type="caution">
    <text evidence="4">The sequence shown here is derived from an EMBL/GenBank/DDBJ whole genome shotgun (WGS) entry which is preliminary data.</text>
</comment>
<feature type="region of interest" description="Disordered" evidence="2">
    <location>
        <begin position="1"/>
        <end position="66"/>
    </location>
</feature>
<evidence type="ECO:0000259" key="3">
    <source>
        <dbReference type="PROSITE" id="PS50158"/>
    </source>
</evidence>
<dbReference type="Proteomes" id="UP001634007">
    <property type="component" value="Unassembled WGS sequence"/>
</dbReference>
<dbReference type="Pfam" id="PF03732">
    <property type="entry name" value="Retrotrans_gag"/>
    <property type="match status" value="1"/>
</dbReference>
<keyword evidence="5" id="KW-1185">Reference proteome</keyword>
<dbReference type="PROSITE" id="PS50158">
    <property type="entry name" value="ZF_CCHC"/>
    <property type="match status" value="2"/>
</dbReference>
<accession>A0ABD3LBM1</accession>
<feature type="region of interest" description="Disordered" evidence="2">
    <location>
        <begin position="263"/>
        <end position="307"/>
    </location>
</feature>
<gene>
    <name evidence="4" type="ORF">ACJRO7_009981</name>
</gene>
<reference evidence="4 5" key="1">
    <citation type="submission" date="2024-11" db="EMBL/GenBank/DDBJ databases">
        <title>Chromosome-level genome assembly of Eucalyptus globulus Labill. provides insights into its genome evolution.</title>
        <authorList>
            <person name="Li X."/>
        </authorList>
    </citation>
    <scope>NUCLEOTIDE SEQUENCE [LARGE SCALE GENOMIC DNA]</scope>
    <source>
        <strain evidence="4">CL2024</strain>
        <tissue evidence="4">Fresh tender leaves</tissue>
    </source>
</reference>
<sequence length="622" mass="70185">MNTDSETLASLRRSRRGKRVATPEARDMPQASRGASLRRRLEDRYDRSPDLREVREEDQEPTRSTEFEQAMIHWYRQAKELTGDGMTGSGTFAHFRKAKPPTFDGKADPLAAERWIKKIDGIFEAEEVPEDRKVKFATQYLEGEAEFWWDGMKPSLGGRDVIISWEDFKKTFNAQFFPKSFQAKMKGDFVHVSQGDSTVLEYSVRFNQLSRFAEHLVANEEDKADHFLRGLRPEINSALAPFVLTTYKDVLERAIKVEQSILKHGTQGAPQPKRFKPTNVQGSHTDGSGRRRGFSRPGQFKNPSNQGPCNTCGNYHHGECYRKIGVCFSCGKAGHMLRDCPTRRNPPIGNRSCNLCGRQGHLAHQCFRRKNTPFVSRPQENQQRQSTSGKVFAMTKEDAAASNAVVAGNISIASHCAYALFDPGATHSFISTEFAKKLDVLPDPLECELCVDTPTGDFLVGHHVFKRCVIRINNVEMPVDLVELNIRDFDVIIGMDWLSTYRAIIDCFSKKVIFRLSNQPEFSFSGSCQNTSPRLISALQARKLLRKGCYGYLACVKDTSKVIVKLEDVPVVREFPSVFPEDLPGLPLDREIEFGIELMPGTAPISKAPYRMAPTELKELKT</sequence>
<evidence type="ECO:0000256" key="1">
    <source>
        <dbReference type="PROSITE-ProRule" id="PRU00047"/>
    </source>
</evidence>
<dbReference type="CDD" id="cd00303">
    <property type="entry name" value="retropepsin_like"/>
    <property type="match status" value="1"/>
</dbReference>
<protein>
    <recommendedName>
        <fullName evidence="3">CCHC-type domain-containing protein</fullName>
    </recommendedName>
</protein>
<dbReference type="InterPro" id="IPR001878">
    <property type="entry name" value="Znf_CCHC"/>
</dbReference>
<dbReference type="InterPro" id="IPR032567">
    <property type="entry name" value="RTL1-rel"/>
</dbReference>